<gene>
    <name evidence="1" type="ORF">HNY73_006303</name>
</gene>
<comment type="caution">
    <text evidence="1">The sequence shown here is derived from an EMBL/GenBank/DDBJ whole genome shotgun (WGS) entry which is preliminary data.</text>
</comment>
<name>A0A8T0FLR1_ARGBR</name>
<dbReference type="AlphaFoldDB" id="A0A8T0FLR1"/>
<proteinExistence type="predicted"/>
<evidence type="ECO:0000313" key="1">
    <source>
        <dbReference type="EMBL" id="KAF8791442.1"/>
    </source>
</evidence>
<dbReference type="Proteomes" id="UP000807504">
    <property type="component" value="Unassembled WGS sequence"/>
</dbReference>
<evidence type="ECO:0000313" key="2">
    <source>
        <dbReference type="Proteomes" id="UP000807504"/>
    </source>
</evidence>
<organism evidence="1 2">
    <name type="scientific">Argiope bruennichi</name>
    <name type="common">Wasp spider</name>
    <name type="synonym">Aranea bruennichi</name>
    <dbReference type="NCBI Taxonomy" id="94029"/>
    <lineage>
        <taxon>Eukaryota</taxon>
        <taxon>Metazoa</taxon>
        <taxon>Ecdysozoa</taxon>
        <taxon>Arthropoda</taxon>
        <taxon>Chelicerata</taxon>
        <taxon>Arachnida</taxon>
        <taxon>Araneae</taxon>
        <taxon>Araneomorphae</taxon>
        <taxon>Entelegynae</taxon>
        <taxon>Araneoidea</taxon>
        <taxon>Araneidae</taxon>
        <taxon>Argiope</taxon>
    </lineage>
</organism>
<sequence>MNNDPQRRSSVALVNSLEYRFACCIVTHAMRQIDRRYRHPFAVSTTPYFTDGIREVLKEYYYRLRGQIRRDYNAIFSENEKSPANYKILFLAVTNTYLSYGYEHRRFLILCTAITVYAQCMYKDTYREALKISTEHIFDCLWAIRNLSETQDFNKHWKYLDDYCNKNGQHNSENQAWRMNR</sequence>
<accession>A0A8T0FLR1</accession>
<protein>
    <submittedName>
        <fullName evidence="1">Uncharacterized protein</fullName>
    </submittedName>
</protein>
<dbReference type="EMBL" id="JABXBU010000011">
    <property type="protein sequence ID" value="KAF8791442.1"/>
    <property type="molecule type" value="Genomic_DNA"/>
</dbReference>
<reference evidence="1" key="1">
    <citation type="journal article" date="2020" name="bioRxiv">
        <title>Chromosome-level reference genome of the European wasp spider Argiope bruennichi: a resource for studies on range expansion and evolutionary adaptation.</title>
        <authorList>
            <person name="Sheffer M.M."/>
            <person name="Hoppe A."/>
            <person name="Krehenwinkel H."/>
            <person name="Uhl G."/>
            <person name="Kuss A.W."/>
            <person name="Jensen L."/>
            <person name="Jensen C."/>
            <person name="Gillespie R.G."/>
            <person name="Hoff K.J."/>
            <person name="Prost S."/>
        </authorList>
    </citation>
    <scope>NUCLEOTIDE SEQUENCE</scope>
</reference>
<keyword evidence="2" id="KW-1185">Reference proteome</keyword>
<reference evidence="1" key="2">
    <citation type="submission" date="2020-06" db="EMBL/GenBank/DDBJ databases">
        <authorList>
            <person name="Sheffer M."/>
        </authorList>
    </citation>
    <scope>NUCLEOTIDE SEQUENCE</scope>
</reference>